<keyword evidence="7" id="KW-0547">Nucleotide-binding</keyword>
<keyword evidence="10" id="KW-1133">Transmembrane helix</keyword>
<evidence type="ECO:0000256" key="12">
    <source>
        <dbReference type="ARBA" id="ARBA00023136"/>
    </source>
</evidence>
<evidence type="ECO:0000313" key="16">
    <source>
        <dbReference type="EMBL" id="GLV58954.1"/>
    </source>
</evidence>
<dbReference type="SMART" id="SM00387">
    <property type="entry name" value="HATPase_c"/>
    <property type="match status" value="1"/>
</dbReference>
<comment type="catalytic activity">
    <reaction evidence="1">
        <text>ATP + protein L-histidine = ADP + protein N-phospho-L-histidine.</text>
        <dbReference type="EC" id="2.7.13.3"/>
    </reaction>
</comment>
<evidence type="ECO:0000256" key="10">
    <source>
        <dbReference type="ARBA" id="ARBA00022989"/>
    </source>
</evidence>
<dbReference type="InterPro" id="IPR036890">
    <property type="entry name" value="HATPase_C_sf"/>
</dbReference>
<name>A0ABQ6G2A7_9CHLR</name>
<evidence type="ECO:0000259" key="14">
    <source>
        <dbReference type="PROSITE" id="PS50112"/>
    </source>
</evidence>
<evidence type="ECO:0000259" key="13">
    <source>
        <dbReference type="PROSITE" id="PS50109"/>
    </source>
</evidence>
<dbReference type="CDD" id="cd00082">
    <property type="entry name" value="HisKA"/>
    <property type="match status" value="1"/>
</dbReference>
<dbReference type="RefSeq" id="WP_338255391.1">
    <property type="nucleotide sequence ID" value="NZ_BSRI01000002.1"/>
</dbReference>
<evidence type="ECO:0000256" key="9">
    <source>
        <dbReference type="ARBA" id="ARBA00022840"/>
    </source>
</evidence>
<dbReference type="SUPFAM" id="SSF47384">
    <property type="entry name" value="Homodimeric domain of signal transducing histidine kinase"/>
    <property type="match status" value="1"/>
</dbReference>
<evidence type="ECO:0000259" key="15">
    <source>
        <dbReference type="PROSITE" id="PS50113"/>
    </source>
</evidence>
<evidence type="ECO:0000256" key="1">
    <source>
        <dbReference type="ARBA" id="ARBA00000085"/>
    </source>
</evidence>
<dbReference type="PANTHER" id="PTHR42878">
    <property type="entry name" value="TWO-COMPONENT HISTIDINE KINASE"/>
    <property type="match status" value="1"/>
</dbReference>
<evidence type="ECO:0000256" key="8">
    <source>
        <dbReference type="ARBA" id="ARBA00022777"/>
    </source>
</evidence>
<keyword evidence="6" id="KW-0812">Transmembrane</keyword>
<dbReference type="PRINTS" id="PR00344">
    <property type="entry name" value="BCTRLSENSOR"/>
</dbReference>
<gene>
    <name evidence="16" type="ORF">KDH_57820</name>
</gene>
<dbReference type="EC" id="2.7.13.3" evidence="3"/>
<evidence type="ECO:0000256" key="3">
    <source>
        <dbReference type="ARBA" id="ARBA00012438"/>
    </source>
</evidence>
<comment type="caution">
    <text evidence="16">The sequence shown here is derived from an EMBL/GenBank/DDBJ whole genome shotgun (WGS) entry which is preliminary data.</text>
</comment>
<keyword evidence="12" id="KW-0472">Membrane</keyword>
<dbReference type="InterPro" id="IPR004358">
    <property type="entry name" value="Sig_transdc_His_kin-like_C"/>
</dbReference>
<dbReference type="SMART" id="SM00388">
    <property type="entry name" value="HisKA"/>
    <property type="match status" value="1"/>
</dbReference>
<dbReference type="Gene3D" id="1.10.287.130">
    <property type="match status" value="1"/>
</dbReference>
<evidence type="ECO:0000256" key="2">
    <source>
        <dbReference type="ARBA" id="ARBA00004141"/>
    </source>
</evidence>
<dbReference type="PROSITE" id="PS50112">
    <property type="entry name" value="PAS"/>
    <property type="match status" value="1"/>
</dbReference>
<evidence type="ECO:0000256" key="5">
    <source>
        <dbReference type="ARBA" id="ARBA00022679"/>
    </source>
</evidence>
<keyword evidence="11" id="KW-0902">Two-component regulatory system</keyword>
<organism evidence="16 17">
    <name type="scientific">Dictyobacter halimunensis</name>
    <dbReference type="NCBI Taxonomy" id="3026934"/>
    <lineage>
        <taxon>Bacteria</taxon>
        <taxon>Bacillati</taxon>
        <taxon>Chloroflexota</taxon>
        <taxon>Ktedonobacteria</taxon>
        <taxon>Ktedonobacterales</taxon>
        <taxon>Dictyobacteraceae</taxon>
        <taxon>Dictyobacter</taxon>
    </lineage>
</organism>
<dbReference type="Proteomes" id="UP001344906">
    <property type="component" value="Unassembled WGS sequence"/>
</dbReference>
<dbReference type="InterPro" id="IPR013656">
    <property type="entry name" value="PAS_4"/>
</dbReference>
<comment type="subcellular location">
    <subcellularLocation>
        <location evidence="2">Membrane</location>
        <topology evidence="2">Multi-pass membrane protein</topology>
    </subcellularLocation>
</comment>
<feature type="domain" description="Histidine kinase" evidence="13">
    <location>
        <begin position="218"/>
        <end position="451"/>
    </location>
</feature>
<evidence type="ECO:0000313" key="17">
    <source>
        <dbReference type="Proteomes" id="UP001344906"/>
    </source>
</evidence>
<dbReference type="PANTHER" id="PTHR42878:SF7">
    <property type="entry name" value="SENSOR HISTIDINE KINASE GLRK"/>
    <property type="match status" value="1"/>
</dbReference>
<accession>A0ABQ6G2A7</accession>
<evidence type="ECO:0000256" key="11">
    <source>
        <dbReference type="ARBA" id="ARBA00023012"/>
    </source>
</evidence>
<feature type="domain" description="PAS" evidence="14">
    <location>
        <begin position="49"/>
        <end position="87"/>
    </location>
</feature>
<dbReference type="InterPro" id="IPR005467">
    <property type="entry name" value="His_kinase_dom"/>
</dbReference>
<keyword evidence="4" id="KW-0597">Phosphoprotein</keyword>
<dbReference type="Gene3D" id="3.30.450.20">
    <property type="entry name" value="PAS domain"/>
    <property type="match status" value="1"/>
</dbReference>
<dbReference type="CDD" id="cd00075">
    <property type="entry name" value="HATPase"/>
    <property type="match status" value="1"/>
</dbReference>
<dbReference type="PROSITE" id="PS50113">
    <property type="entry name" value="PAC"/>
    <property type="match status" value="1"/>
</dbReference>
<dbReference type="SUPFAM" id="SSF55874">
    <property type="entry name" value="ATPase domain of HSP90 chaperone/DNA topoisomerase II/histidine kinase"/>
    <property type="match status" value="1"/>
</dbReference>
<dbReference type="InterPro" id="IPR050351">
    <property type="entry name" value="BphY/WalK/GraS-like"/>
</dbReference>
<dbReference type="Gene3D" id="3.30.565.10">
    <property type="entry name" value="Histidine kinase-like ATPase, C-terminal domain"/>
    <property type="match status" value="1"/>
</dbReference>
<sequence length="456" mass="50721">MLRARVAELERERDEALEHGQAQRIQFEGELESLRQATHPCRAMSTDEQLDALKAVFEAITDGVVVYDRAGAIISANSAFHQMMGITSPADYISLSMYERFSRIHVRDGEGRDLTEDALPVARLARGEVIASGDPVDLTFQTLDGREIFTDVSGAPLLDMSGTIAGMVVVFHDITARKHLERQTNEVLQTLKEEQVRSQANESALLETNRRMDEFLSIASHELRTPLTTINGNIQLAKRRVDTLLAPTRELAAYQDKLRLIRELLNRAERQVRIQNRLVGDLLDVSRIQGNRLQLDMDDTNLVEIVRNAVEDQRSASPGRVILLQDDSEGRALPVHADADRIGQVITNFLTNALKYSASDRVVEVRIEVVESSVKVSVRDEGPGLPPEEQKMLWDRFYRVPGIVVQSGSGVGLGLGLHICQTIITRHGGEVGVDSEVGKGSVFWFKLPLVSNFVTT</sequence>
<dbReference type="InterPro" id="IPR003594">
    <property type="entry name" value="HATPase_dom"/>
</dbReference>
<dbReference type="EMBL" id="BSRI01000002">
    <property type="protein sequence ID" value="GLV58954.1"/>
    <property type="molecule type" value="Genomic_DNA"/>
</dbReference>
<dbReference type="Pfam" id="PF08448">
    <property type="entry name" value="PAS_4"/>
    <property type="match status" value="1"/>
</dbReference>
<dbReference type="InterPro" id="IPR035965">
    <property type="entry name" value="PAS-like_dom_sf"/>
</dbReference>
<dbReference type="CDD" id="cd00130">
    <property type="entry name" value="PAS"/>
    <property type="match status" value="1"/>
</dbReference>
<evidence type="ECO:0000256" key="6">
    <source>
        <dbReference type="ARBA" id="ARBA00022692"/>
    </source>
</evidence>
<dbReference type="InterPro" id="IPR000700">
    <property type="entry name" value="PAS-assoc_C"/>
</dbReference>
<keyword evidence="5" id="KW-0808">Transferase</keyword>
<protein>
    <recommendedName>
        <fullName evidence="3">histidine kinase</fullName>
        <ecNumber evidence="3">2.7.13.3</ecNumber>
    </recommendedName>
</protein>
<dbReference type="Pfam" id="PF02518">
    <property type="entry name" value="HATPase_c"/>
    <property type="match status" value="1"/>
</dbReference>
<keyword evidence="9" id="KW-0067">ATP-binding</keyword>
<reference evidence="16 17" key="1">
    <citation type="submission" date="2023-02" db="EMBL/GenBank/DDBJ databases">
        <title>Dictyobacter halimunensis sp. nov., a new member of the class Ktedonobacteria from forest soil in a geothermal area.</title>
        <authorList>
            <person name="Rachmania M.K."/>
            <person name="Ningsih F."/>
            <person name="Sakai Y."/>
            <person name="Yabe S."/>
            <person name="Yokota A."/>
            <person name="Sjamsuridzal W."/>
        </authorList>
    </citation>
    <scope>NUCLEOTIDE SEQUENCE [LARGE SCALE GENOMIC DNA]</scope>
    <source>
        <strain evidence="16 17">S3.2.2.5</strain>
    </source>
</reference>
<proteinExistence type="predicted"/>
<evidence type="ECO:0000256" key="7">
    <source>
        <dbReference type="ARBA" id="ARBA00022741"/>
    </source>
</evidence>
<feature type="domain" description="PAC" evidence="15">
    <location>
        <begin position="134"/>
        <end position="186"/>
    </location>
</feature>
<keyword evidence="17" id="KW-1185">Reference proteome</keyword>
<keyword evidence="8" id="KW-0418">Kinase</keyword>
<dbReference type="SUPFAM" id="SSF55785">
    <property type="entry name" value="PYP-like sensor domain (PAS domain)"/>
    <property type="match status" value="1"/>
</dbReference>
<dbReference type="InterPro" id="IPR036097">
    <property type="entry name" value="HisK_dim/P_sf"/>
</dbReference>
<dbReference type="SMART" id="SM00091">
    <property type="entry name" value="PAS"/>
    <property type="match status" value="1"/>
</dbReference>
<dbReference type="InterPro" id="IPR003661">
    <property type="entry name" value="HisK_dim/P_dom"/>
</dbReference>
<dbReference type="InterPro" id="IPR000014">
    <property type="entry name" value="PAS"/>
</dbReference>
<evidence type="ECO:0000256" key="4">
    <source>
        <dbReference type="ARBA" id="ARBA00022553"/>
    </source>
</evidence>
<dbReference type="Pfam" id="PF00512">
    <property type="entry name" value="HisKA"/>
    <property type="match status" value="1"/>
</dbReference>
<dbReference type="PROSITE" id="PS50109">
    <property type="entry name" value="HIS_KIN"/>
    <property type="match status" value="1"/>
</dbReference>